<feature type="region of interest" description="Disordered" evidence="1">
    <location>
        <begin position="1"/>
        <end position="103"/>
    </location>
</feature>
<dbReference type="EMBL" id="RBAL01000001">
    <property type="protein sequence ID" value="RKN46826.1"/>
    <property type="molecule type" value="Genomic_DNA"/>
</dbReference>
<evidence type="ECO:0000256" key="1">
    <source>
        <dbReference type="SAM" id="MobiDB-lite"/>
    </source>
</evidence>
<feature type="compositionally biased region" description="Basic residues" evidence="1">
    <location>
        <begin position="56"/>
        <end position="72"/>
    </location>
</feature>
<evidence type="ECO:0000313" key="2">
    <source>
        <dbReference type="EMBL" id="RKN46826.1"/>
    </source>
</evidence>
<gene>
    <name evidence="2" type="ORF">D7294_00990</name>
</gene>
<dbReference type="Proteomes" id="UP000272474">
    <property type="component" value="Unassembled WGS sequence"/>
</dbReference>
<reference evidence="2 3" key="1">
    <citation type="journal article" date="2014" name="Int. J. Syst. Evol. Microbiol.">
        <title>Streptomyces hoynatensis sp. nov., isolated from deep marine sediment.</title>
        <authorList>
            <person name="Veyisoglu A."/>
            <person name="Sahin N."/>
        </authorList>
    </citation>
    <scope>NUCLEOTIDE SEQUENCE [LARGE SCALE GENOMIC DNA]</scope>
    <source>
        <strain evidence="2 3">KCTC 29097</strain>
    </source>
</reference>
<evidence type="ECO:0000313" key="3">
    <source>
        <dbReference type="Proteomes" id="UP000272474"/>
    </source>
</evidence>
<name>A0A3A9ZHU7_9ACTN</name>
<feature type="compositionally biased region" description="Pro residues" evidence="1">
    <location>
        <begin position="73"/>
        <end position="93"/>
    </location>
</feature>
<protein>
    <submittedName>
        <fullName evidence="2">Uncharacterized protein</fullName>
    </submittedName>
</protein>
<proteinExistence type="predicted"/>
<keyword evidence="3" id="KW-1185">Reference proteome</keyword>
<sequence>MAHRPPRCGEGGASWDLAPVRWPGSRGQRAGHDLGRPVPGTPGTGRRSVQDAATSHRCRPVARARRPARPRPPRPGPPREGPQPPRPRPPFPGAVPEHNHAPG</sequence>
<dbReference type="AlphaFoldDB" id="A0A3A9ZHU7"/>
<organism evidence="2 3">
    <name type="scientific">Streptomyces hoynatensis</name>
    <dbReference type="NCBI Taxonomy" id="1141874"/>
    <lineage>
        <taxon>Bacteria</taxon>
        <taxon>Bacillati</taxon>
        <taxon>Actinomycetota</taxon>
        <taxon>Actinomycetes</taxon>
        <taxon>Kitasatosporales</taxon>
        <taxon>Streptomycetaceae</taxon>
        <taxon>Streptomyces</taxon>
    </lineage>
</organism>
<accession>A0A3A9ZHU7</accession>
<comment type="caution">
    <text evidence="2">The sequence shown here is derived from an EMBL/GenBank/DDBJ whole genome shotgun (WGS) entry which is preliminary data.</text>
</comment>